<dbReference type="eggNOG" id="COG0657">
    <property type="taxonomic scope" value="Bacteria"/>
</dbReference>
<dbReference type="PANTHER" id="PTHR48081">
    <property type="entry name" value="AB HYDROLASE SUPERFAMILY PROTEIN C4A8.06C"/>
    <property type="match status" value="1"/>
</dbReference>
<dbReference type="EMBL" id="BAHD01000066">
    <property type="protein sequence ID" value="GAB97389.1"/>
    <property type="molecule type" value="Genomic_DNA"/>
</dbReference>
<feature type="transmembrane region" description="Helical" evidence="2">
    <location>
        <begin position="68"/>
        <end position="84"/>
    </location>
</feature>
<keyword evidence="1" id="KW-0378">Hydrolase</keyword>
<dbReference type="OrthoDB" id="9803828at2"/>
<keyword evidence="2" id="KW-0812">Transmembrane</keyword>
<evidence type="ECO:0000313" key="5">
    <source>
        <dbReference type="Proteomes" id="UP000008366"/>
    </source>
</evidence>
<comment type="caution">
    <text evidence="4">The sequence shown here is derived from an EMBL/GenBank/DDBJ whole genome shotgun (WGS) entry which is preliminary data.</text>
</comment>
<dbReference type="GO" id="GO:0016787">
    <property type="term" value="F:hydrolase activity"/>
    <property type="evidence" value="ECO:0007669"/>
    <property type="project" value="UniProtKB-KW"/>
</dbReference>
<dbReference type="Pfam" id="PF20434">
    <property type="entry name" value="BD-FAE"/>
    <property type="match status" value="1"/>
</dbReference>
<keyword evidence="2" id="KW-0472">Membrane</keyword>
<protein>
    <recommendedName>
        <fullName evidence="3">BD-FAE-like domain-containing protein</fullName>
    </recommendedName>
</protein>
<reference evidence="4 5" key="1">
    <citation type="submission" date="2012-08" db="EMBL/GenBank/DDBJ databases">
        <title>Whole genome shotgun sequence of Kineosphaera limosa NBRC 100340.</title>
        <authorList>
            <person name="Yoshida I."/>
            <person name="Isaki S."/>
            <person name="Hosoyama A."/>
            <person name="Tsuchikane K."/>
            <person name="Katsumata H."/>
            <person name="Ando Y."/>
            <person name="Ohji S."/>
            <person name="Hamada M."/>
            <person name="Tamura T."/>
            <person name="Yamazoe A."/>
            <person name="Yamazaki S."/>
            <person name="Fujita N."/>
        </authorList>
    </citation>
    <scope>NUCLEOTIDE SEQUENCE [LARGE SCALE GENOMIC DNA]</scope>
    <source>
        <strain evidence="4 5">NBRC 100340</strain>
    </source>
</reference>
<feature type="transmembrane region" description="Helical" evidence="2">
    <location>
        <begin position="27"/>
        <end position="48"/>
    </location>
</feature>
<dbReference type="Gene3D" id="3.40.50.1820">
    <property type="entry name" value="alpha/beta hydrolase"/>
    <property type="match status" value="1"/>
</dbReference>
<evidence type="ECO:0000259" key="3">
    <source>
        <dbReference type="Pfam" id="PF20434"/>
    </source>
</evidence>
<dbReference type="InterPro" id="IPR029058">
    <property type="entry name" value="AB_hydrolase_fold"/>
</dbReference>
<sequence length="414" mass="43347">MTDAQHPAHQNEVTQPESPAARWASRLVVAGVALTAAWLAALTLGVFAPGLPRLGAYGAVMAGDSFRAMLFALGVTAVAAWLWWRRRTAFRALVVAMAAFALIGTGYVSGRLVATARAESVDLQVAPLFGLGGTDARDPDADVVYLHDQGEDLRIALWQPPAPGPASAARRAPVVALVHGGGWIGGSRLDPLQTARATWLADQGYLVASVGYSLSGPDRHLWDAQEPQLACALTWLGQHARDYGGDPTRLAMVGDSAGGNLVLDVAYRAAAATATSACEGPIPQVKAVSTLYPNVSPAGFYAADRTGSGLAATMTQRHTGGTPAEVPERYEALTPANHLTAAAPPTLMVVPNGDRFVPPADAYALADTLSATGVPNHLVRIYAADHIFDAKSGSAGAQIWRQATLDWFRAHELG</sequence>
<evidence type="ECO:0000256" key="1">
    <source>
        <dbReference type="ARBA" id="ARBA00022801"/>
    </source>
</evidence>
<keyword evidence="2" id="KW-1133">Transmembrane helix</keyword>
<name>K6XF03_9MICO</name>
<gene>
    <name evidence="4" type="ORF">KILIM_066_00300</name>
</gene>
<proteinExistence type="predicted"/>
<organism evidence="4 5">
    <name type="scientific">Kineosphaera limosa NBRC 100340</name>
    <dbReference type="NCBI Taxonomy" id="1184609"/>
    <lineage>
        <taxon>Bacteria</taxon>
        <taxon>Bacillati</taxon>
        <taxon>Actinomycetota</taxon>
        <taxon>Actinomycetes</taxon>
        <taxon>Micrococcales</taxon>
        <taxon>Dermatophilaceae</taxon>
        <taxon>Kineosphaera</taxon>
    </lineage>
</organism>
<dbReference type="AlphaFoldDB" id="K6XF03"/>
<feature type="transmembrane region" description="Helical" evidence="2">
    <location>
        <begin position="89"/>
        <end position="108"/>
    </location>
</feature>
<feature type="domain" description="BD-FAE-like" evidence="3">
    <location>
        <begin position="165"/>
        <end position="369"/>
    </location>
</feature>
<dbReference type="STRING" id="1184609.KILIM_066_00300"/>
<dbReference type="InterPro" id="IPR050300">
    <property type="entry name" value="GDXG_lipolytic_enzyme"/>
</dbReference>
<dbReference type="InterPro" id="IPR049492">
    <property type="entry name" value="BD-FAE-like_dom"/>
</dbReference>
<evidence type="ECO:0000256" key="2">
    <source>
        <dbReference type="SAM" id="Phobius"/>
    </source>
</evidence>
<keyword evidence="5" id="KW-1185">Reference proteome</keyword>
<dbReference type="RefSeq" id="WP_006593921.1">
    <property type="nucleotide sequence ID" value="NZ_BAHD01000066.1"/>
</dbReference>
<dbReference type="SUPFAM" id="SSF53474">
    <property type="entry name" value="alpha/beta-Hydrolases"/>
    <property type="match status" value="1"/>
</dbReference>
<dbReference type="Proteomes" id="UP000008366">
    <property type="component" value="Unassembled WGS sequence"/>
</dbReference>
<evidence type="ECO:0000313" key="4">
    <source>
        <dbReference type="EMBL" id="GAB97389.1"/>
    </source>
</evidence>
<accession>K6XF03</accession>